<evidence type="ECO:0000313" key="2">
    <source>
        <dbReference type="Proteomes" id="UP000444721"/>
    </source>
</evidence>
<reference evidence="1 2" key="1">
    <citation type="journal article" date="2019" name="Sci. Rep.">
        <title>Nanopore sequencing improves the draft genome of the human pathogenic amoeba Naegleria fowleri.</title>
        <authorList>
            <person name="Liechti N."/>
            <person name="Schurch N."/>
            <person name="Bruggmann R."/>
            <person name="Wittwer M."/>
        </authorList>
    </citation>
    <scope>NUCLEOTIDE SEQUENCE [LARGE SCALE GENOMIC DNA]</scope>
    <source>
        <strain evidence="1 2">ATCC 30894</strain>
    </source>
</reference>
<protein>
    <submittedName>
        <fullName evidence="1">Uncharacterized protein</fullName>
    </submittedName>
</protein>
<sequence length="327" mass="38621">MNQIPSSSFIPARVLLEPSSLNLNIIPERTNYYSKRREGSFYGNQWVVDLRSGQLKKQKFFVKDKKEFNELLNQTFIPLEERYIGGPIISGESVKKENEFSMFQLLESVCDVIKDITFGNSFFEMSDSFQRLFTQSRLLYKKILSNRKHVTSGDEGIRPLINQKKSKQHAQKSTMRFLQHLKTIASNRIRIRKIIYRLKLMKRRIEHEQQLTDVSAFQNLYEHISDMRQSVHFRISCSQLAQYLLRRDVSSSTPRFDSQTSDKQQPEIHNTLSRLFRELQREVESIVGLHDNHCHTNNSILSQPHRQYIHNQNTKLLFEMIQHQLTS</sequence>
<organism evidence="1 2">
    <name type="scientific">Naegleria fowleri</name>
    <name type="common">Brain eating amoeba</name>
    <dbReference type="NCBI Taxonomy" id="5763"/>
    <lineage>
        <taxon>Eukaryota</taxon>
        <taxon>Discoba</taxon>
        <taxon>Heterolobosea</taxon>
        <taxon>Tetramitia</taxon>
        <taxon>Eutetramitia</taxon>
        <taxon>Vahlkampfiidae</taxon>
        <taxon>Naegleria</taxon>
    </lineage>
</organism>
<dbReference type="AlphaFoldDB" id="A0A6A5C4B2"/>
<comment type="caution">
    <text evidence="1">The sequence shown here is derived from an EMBL/GenBank/DDBJ whole genome shotgun (WGS) entry which is preliminary data.</text>
</comment>
<dbReference type="RefSeq" id="XP_044565413.1">
    <property type="nucleotide sequence ID" value="XM_044703785.1"/>
</dbReference>
<dbReference type="Proteomes" id="UP000444721">
    <property type="component" value="Unassembled WGS sequence"/>
</dbReference>
<dbReference type="VEuPathDB" id="AmoebaDB:FDP41_013183"/>
<accession>A0A6A5C4B2</accession>
<keyword evidence="2" id="KW-1185">Reference proteome</keyword>
<dbReference type="VEuPathDB" id="AmoebaDB:NfTy_036040"/>
<dbReference type="VEuPathDB" id="AmoebaDB:NF0027660"/>
<proteinExistence type="predicted"/>
<dbReference type="EMBL" id="VFQX01000017">
    <property type="protein sequence ID" value="KAF0980700.1"/>
    <property type="molecule type" value="Genomic_DNA"/>
</dbReference>
<evidence type="ECO:0000313" key="1">
    <source>
        <dbReference type="EMBL" id="KAF0980700.1"/>
    </source>
</evidence>
<dbReference type="GeneID" id="68120398"/>
<name>A0A6A5C4B2_NAEFO</name>
<gene>
    <name evidence="1" type="ORF">FDP41_013183</name>
</gene>